<proteinExistence type="predicted"/>
<feature type="non-terminal residue" evidence="1">
    <location>
        <position position="1"/>
    </location>
</feature>
<sequence>SKGISNDKIVCLYKKNDFKNYMCQSTKASFPFLQSDLISVQPIKGNSSHKKNCGAAILLNSNYCHEFSKNKSRVRKQSVGGETESNCCKNEKSKIRSITENQRDVINNYTFDSKNANNDNIHRNSVEINYDDIDTVRVSALGTISRKKAKGEVPVQYANKIQLMGILSDHRILGDVHLYMANDLKMIIDKWL</sequence>
<dbReference type="EMBL" id="GECZ01010188">
    <property type="protein sequence ID" value="JAS59581.1"/>
    <property type="molecule type" value="Transcribed_RNA"/>
</dbReference>
<gene>
    <name evidence="1" type="ORF">g.37875</name>
</gene>
<accession>A0A1B6GAX6</accession>
<name>A0A1B6GAX6_9HEMI</name>
<organism evidence="1">
    <name type="scientific">Cuerna arida</name>
    <dbReference type="NCBI Taxonomy" id="1464854"/>
    <lineage>
        <taxon>Eukaryota</taxon>
        <taxon>Metazoa</taxon>
        <taxon>Ecdysozoa</taxon>
        <taxon>Arthropoda</taxon>
        <taxon>Hexapoda</taxon>
        <taxon>Insecta</taxon>
        <taxon>Pterygota</taxon>
        <taxon>Neoptera</taxon>
        <taxon>Paraneoptera</taxon>
        <taxon>Hemiptera</taxon>
        <taxon>Auchenorrhyncha</taxon>
        <taxon>Membracoidea</taxon>
        <taxon>Cicadellidae</taxon>
        <taxon>Cicadellinae</taxon>
        <taxon>Proconiini</taxon>
        <taxon>Cuerna</taxon>
    </lineage>
</organism>
<protein>
    <submittedName>
        <fullName evidence="1">Uncharacterized protein</fullName>
    </submittedName>
</protein>
<evidence type="ECO:0000313" key="1">
    <source>
        <dbReference type="EMBL" id="JAS59581.1"/>
    </source>
</evidence>
<dbReference type="AlphaFoldDB" id="A0A1B6GAX6"/>
<reference evidence="1" key="1">
    <citation type="submission" date="2015-11" db="EMBL/GenBank/DDBJ databases">
        <title>De novo transcriptome assembly of four potential Pierce s Disease insect vectors from Arizona vineyards.</title>
        <authorList>
            <person name="Tassone E.E."/>
        </authorList>
    </citation>
    <scope>NUCLEOTIDE SEQUENCE</scope>
</reference>